<evidence type="ECO:0000256" key="2">
    <source>
        <dbReference type="ARBA" id="ARBA00007665"/>
    </source>
</evidence>
<evidence type="ECO:0000313" key="10">
    <source>
        <dbReference type="Proteomes" id="UP000326757"/>
    </source>
</evidence>
<evidence type="ECO:0000256" key="3">
    <source>
        <dbReference type="ARBA" id="ARBA00022490"/>
    </source>
</evidence>
<keyword evidence="10" id="KW-1185">Reference proteome</keyword>
<dbReference type="SUPFAM" id="SSF54211">
    <property type="entry name" value="Ribosomal protein S5 domain 2-like"/>
    <property type="match status" value="1"/>
</dbReference>
<feature type="compositionally biased region" description="Basic and acidic residues" evidence="7">
    <location>
        <begin position="303"/>
        <end position="312"/>
    </location>
</feature>
<reference evidence="9 10" key="1">
    <citation type="submission" date="2019-06" db="EMBL/GenBank/DDBJ databases">
        <title>Genome Sequence of the Brown Rot Fungal Pathogen Monilinia laxa.</title>
        <authorList>
            <person name="De Miccolis Angelini R.M."/>
            <person name="Landi L."/>
            <person name="Abate D."/>
            <person name="Pollastro S."/>
            <person name="Romanazzi G."/>
            <person name="Faretra F."/>
        </authorList>
    </citation>
    <scope>NUCLEOTIDE SEQUENCE [LARGE SCALE GENOMIC DNA]</scope>
    <source>
        <strain evidence="9 10">Mlax316</strain>
    </source>
</reference>
<evidence type="ECO:0000256" key="6">
    <source>
        <dbReference type="ARBA" id="ARBA00023016"/>
    </source>
</evidence>
<dbReference type="GO" id="GO:0140469">
    <property type="term" value="P:GCN2-mediated signaling"/>
    <property type="evidence" value="ECO:0007669"/>
    <property type="project" value="TreeGrafter"/>
</dbReference>
<dbReference type="PROSITE" id="PS50908">
    <property type="entry name" value="RWD"/>
    <property type="match status" value="1"/>
</dbReference>
<sequence length="338" mass="37906">MSEDLLNEIEAINSIYGSDTLVSAHESSDEIYILTLPNQDTSLRIQFPTEYPNAPPAILGTQSSGGNARKGDAAHLVEFVREVVGRTWRVGEVCLFDICEEVDSTFTAGNGSAIDGEDSQEGLVDSEEELKAQGDNPTLMEQQLKDEIEPPNWSLSEVVTELKSVFIARATRVHSPTLAARYIQHLLESDKKIRSATHNITAWRIKTPEGIIYQDCDDDGESAAGGRVLHLMQLMDLWNVMVVVTRWYGGQKLGARRFAVINGVARDSFVRGGGEERLEYGIQSSMRRNTITDTSYSNHHPKRPEQAEVEGKIQRQFRKSTRYRNMIIQLNYSSRSQK</sequence>
<gene>
    <name evidence="9" type="ORF">EYC80_004829</name>
</gene>
<dbReference type="PROSITE" id="PS00910">
    <property type="entry name" value="UPF0029"/>
    <property type="match status" value="1"/>
</dbReference>
<comment type="subcellular location">
    <subcellularLocation>
        <location evidence="1">Cytoplasm</location>
    </subcellularLocation>
</comment>
<evidence type="ECO:0000256" key="1">
    <source>
        <dbReference type="ARBA" id="ARBA00004496"/>
    </source>
</evidence>
<dbReference type="Gene3D" id="3.10.110.10">
    <property type="entry name" value="Ubiquitin Conjugating Enzyme"/>
    <property type="match status" value="1"/>
</dbReference>
<evidence type="ECO:0000256" key="5">
    <source>
        <dbReference type="ARBA" id="ARBA00022845"/>
    </source>
</evidence>
<dbReference type="InterPro" id="IPR016135">
    <property type="entry name" value="UBQ-conjugating_enzyme/RWD"/>
</dbReference>
<dbReference type="InterPro" id="IPR023582">
    <property type="entry name" value="Impact"/>
</dbReference>
<evidence type="ECO:0000259" key="8">
    <source>
        <dbReference type="PROSITE" id="PS50908"/>
    </source>
</evidence>
<organism evidence="9 10">
    <name type="scientific">Monilinia laxa</name>
    <name type="common">Brown rot fungus</name>
    <name type="synonym">Sclerotinia laxa</name>
    <dbReference type="NCBI Taxonomy" id="61186"/>
    <lineage>
        <taxon>Eukaryota</taxon>
        <taxon>Fungi</taxon>
        <taxon>Dikarya</taxon>
        <taxon>Ascomycota</taxon>
        <taxon>Pezizomycotina</taxon>
        <taxon>Leotiomycetes</taxon>
        <taxon>Helotiales</taxon>
        <taxon>Sclerotiniaceae</taxon>
        <taxon>Monilinia</taxon>
    </lineage>
</organism>
<dbReference type="InterPro" id="IPR036956">
    <property type="entry name" value="Impact_N_sf"/>
</dbReference>
<keyword evidence="3" id="KW-0963">Cytoplasm</keyword>
<dbReference type="InterPro" id="IPR006575">
    <property type="entry name" value="RWD_dom"/>
</dbReference>
<dbReference type="Pfam" id="PF01205">
    <property type="entry name" value="Impact_N"/>
    <property type="match status" value="1"/>
</dbReference>
<comment type="similarity">
    <text evidence="2">Belongs to the IMPACT family.</text>
</comment>
<evidence type="ECO:0000313" key="9">
    <source>
        <dbReference type="EMBL" id="KAB8303401.1"/>
    </source>
</evidence>
<dbReference type="InterPro" id="IPR020568">
    <property type="entry name" value="Ribosomal_Su5_D2-typ_SF"/>
</dbReference>
<dbReference type="PANTHER" id="PTHR16301:SF25">
    <property type="entry name" value="PROTEIN IMPACT"/>
    <property type="match status" value="1"/>
</dbReference>
<keyword evidence="6" id="KW-0346">Stress response</keyword>
<dbReference type="PANTHER" id="PTHR16301">
    <property type="entry name" value="IMPACT-RELATED"/>
    <property type="match status" value="1"/>
</dbReference>
<name>A0A5N6KIG8_MONLA</name>
<dbReference type="SMART" id="SM00591">
    <property type="entry name" value="RWD"/>
    <property type="match status" value="1"/>
</dbReference>
<dbReference type="OrthoDB" id="69641at2759"/>
<keyword evidence="5" id="KW-0810">Translation regulation</keyword>
<dbReference type="GO" id="GO:0005737">
    <property type="term" value="C:cytoplasm"/>
    <property type="evidence" value="ECO:0007669"/>
    <property type="project" value="UniProtKB-SubCell"/>
</dbReference>
<dbReference type="Pfam" id="PF05773">
    <property type="entry name" value="RWD"/>
    <property type="match status" value="1"/>
</dbReference>
<feature type="region of interest" description="Disordered" evidence="7">
    <location>
        <begin position="292"/>
        <end position="312"/>
    </location>
</feature>
<protein>
    <recommendedName>
        <fullName evidence="8">RWD domain-containing protein</fullName>
    </recommendedName>
</protein>
<evidence type="ECO:0000256" key="4">
    <source>
        <dbReference type="ARBA" id="ARBA00022491"/>
    </source>
</evidence>
<evidence type="ECO:0000256" key="7">
    <source>
        <dbReference type="SAM" id="MobiDB-lite"/>
    </source>
</evidence>
<dbReference type="Gene3D" id="3.30.230.30">
    <property type="entry name" value="Impact, N-terminal domain"/>
    <property type="match status" value="1"/>
</dbReference>
<keyword evidence="4" id="KW-0678">Repressor</keyword>
<dbReference type="InterPro" id="IPR020569">
    <property type="entry name" value="UPF0029_Impact_CS"/>
</dbReference>
<dbReference type="InterPro" id="IPR001498">
    <property type="entry name" value="Impact_N"/>
</dbReference>
<dbReference type="EMBL" id="VIGI01000002">
    <property type="protein sequence ID" value="KAB8303401.1"/>
    <property type="molecule type" value="Genomic_DNA"/>
</dbReference>
<feature type="domain" description="RWD" evidence="8">
    <location>
        <begin position="7"/>
        <end position="109"/>
    </location>
</feature>
<accession>A0A5N6KIG8</accession>
<proteinExistence type="inferred from homology"/>
<dbReference type="CDD" id="cd23822">
    <property type="entry name" value="RWD_ScYIH1-like"/>
    <property type="match status" value="1"/>
</dbReference>
<dbReference type="Proteomes" id="UP000326757">
    <property type="component" value="Unassembled WGS sequence"/>
</dbReference>
<comment type="caution">
    <text evidence="9">The sequence shown here is derived from an EMBL/GenBank/DDBJ whole genome shotgun (WGS) entry which is preliminary data.</text>
</comment>
<dbReference type="SUPFAM" id="SSF54495">
    <property type="entry name" value="UBC-like"/>
    <property type="match status" value="1"/>
</dbReference>
<dbReference type="GO" id="GO:0006446">
    <property type="term" value="P:regulation of translational initiation"/>
    <property type="evidence" value="ECO:0007669"/>
    <property type="project" value="TreeGrafter"/>
</dbReference>
<dbReference type="AlphaFoldDB" id="A0A5N6KIG8"/>